<feature type="transmembrane region" description="Helical" evidence="6">
    <location>
        <begin position="297"/>
        <end position="321"/>
    </location>
</feature>
<reference evidence="9 10" key="1">
    <citation type="submission" date="2021-05" db="EMBL/GenBank/DDBJ databases">
        <title>Molecular characterization for Shewanella algae harboring chromosomal blaOXA-55-like strains isolated from clinical and environment sample.</title>
        <authorList>
            <person name="Ohama Y."/>
            <person name="Aoki K."/>
            <person name="Harada S."/>
            <person name="Moriya K."/>
            <person name="Ishii Y."/>
            <person name="Tateda K."/>
        </authorList>
    </citation>
    <scope>NUCLEOTIDE SEQUENCE [LARGE SCALE GENOMIC DNA]</scope>
    <source>
        <strain evidence="9 10">LMG 23746</strain>
    </source>
</reference>
<keyword evidence="2" id="KW-1003">Cell membrane</keyword>
<dbReference type="Pfam" id="PF13807">
    <property type="entry name" value="GNVR"/>
    <property type="match status" value="1"/>
</dbReference>
<evidence type="ECO:0000256" key="2">
    <source>
        <dbReference type="ARBA" id="ARBA00022475"/>
    </source>
</evidence>
<evidence type="ECO:0000256" key="3">
    <source>
        <dbReference type="ARBA" id="ARBA00022692"/>
    </source>
</evidence>
<accession>A0ABQ4NS50</accession>
<dbReference type="InterPro" id="IPR050445">
    <property type="entry name" value="Bact_polysacc_biosynth/exp"/>
</dbReference>
<name>A0ABQ4NS50_9GAMM</name>
<feature type="domain" description="Polysaccharide chain length determinant N-terminal" evidence="7">
    <location>
        <begin position="26"/>
        <end position="129"/>
    </location>
</feature>
<evidence type="ECO:0000313" key="9">
    <source>
        <dbReference type="EMBL" id="GIU01842.1"/>
    </source>
</evidence>
<dbReference type="InterPro" id="IPR003856">
    <property type="entry name" value="LPS_length_determ_N"/>
</dbReference>
<keyword evidence="5 6" id="KW-0472">Membrane</keyword>
<keyword evidence="3 6" id="KW-0812">Transmembrane</keyword>
<evidence type="ECO:0000256" key="1">
    <source>
        <dbReference type="ARBA" id="ARBA00004651"/>
    </source>
</evidence>
<protein>
    <submittedName>
        <fullName evidence="9">LPS biosynthesis protein</fullName>
    </submittedName>
</protein>
<gene>
    <name evidence="9" type="primary">wzz</name>
    <name evidence="9" type="ORF">TUM4630_31350</name>
</gene>
<evidence type="ECO:0000259" key="7">
    <source>
        <dbReference type="Pfam" id="PF02706"/>
    </source>
</evidence>
<dbReference type="PANTHER" id="PTHR32309:SF13">
    <property type="entry name" value="FERRIC ENTEROBACTIN TRANSPORT PROTEIN FEPE"/>
    <property type="match status" value="1"/>
</dbReference>
<comment type="caution">
    <text evidence="9">The sequence shown here is derived from an EMBL/GenBank/DDBJ whole genome shotgun (WGS) entry which is preliminary data.</text>
</comment>
<feature type="transmembrane region" description="Helical" evidence="6">
    <location>
        <begin position="42"/>
        <end position="62"/>
    </location>
</feature>
<evidence type="ECO:0000256" key="6">
    <source>
        <dbReference type="SAM" id="Phobius"/>
    </source>
</evidence>
<dbReference type="Proteomes" id="UP000761574">
    <property type="component" value="Unassembled WGS sequence"/>
</dbReference>
<evidence type="ECO:0000313" key="10">
    <source>
        <dbReference type="Proteomes" id="UP000761574"/>
    </source>
</evidence>
<evidence type="ECO:0000256" key="4">
    <source>
        <dbReference type="ARBA" id="ARBA00022989"/>
    </source>
</evidence>
<proteinExistence type="predicted"/>
<dbReference type="EMBL" id="BPFB01000049">
    <property type="protein sequence ID" value="GIU01842.1"/>
    <property type="molecule type" value="Genomic_DNA"/>
</dbReference>
<comment type="subcellular location">
    <subcellularLocation>
        <location evidence="1">Cell membrane</location>
        <topology evidence="1">Multi-pass membrane protein</topology>
    </subcellularLocation>
</comment>
<feature type="domain" description="Tyrosine-protein kinase G-rich" evidence="8">
    <location>
        <begin position="280"/>
        <end position="318"/>
    </location>
</feature>
<dbReference type="Pfam" id="PF02706">
    <property type="entry name" value="Wzz"/>
    <property type="match status" value="1"/>
</dbReference>
<dbReference type="PANTHER" id="PTHR32309">
    <property type="entry name" value="TYROSINE-PROTEIN KINASE"/>
    <property type="match status" value="1"/>
</dbReference>
<evidence type="ECO:0000256" key="5">
    <source>
        <dbReference type="ARBA" id="ARBA00023136"/>
    </source>
</evidence>
<keyword evidence="4 6" id="KW-1133">Transmembrane helix</keyword>
<organism evidence="9 10">
    <name type="scientific">Shewanella algidipiscicola</name>
    <dbReference type="NCBI Taxonomy" id="614070"/>
    <lineage>
        <taxon>Bacteria</taxon>
        <taxon>Pseudomonadati</taxon>
        <taxon>Pseudomonadota</taxon>
        <taxon>Gammaproteobacteria</taxon>
        <taxon>Alteromonadales</taxon>
        <taxon>Shewanellaceae</taxon>
        <taxon>Shewanella</taxon>
    </lineage>
</organism>
<keyword evidence="10" id="KW-1185">Reference proteome</keyword>
<evidence type="ECO:0000259" key="8">
    <source>
        <dbReference type="Pfam" id="PF13807"/>
    </source>
</evidence>
<sequence length="325" mass="35901">MNNMSPQVPQEPNVSASGYAIPPTANEIDLRALFSAVWDGKWLIVAVTSVFAIASVVIALMLPNIYKSEALLAPANAEQQGGLGALASQFGGLASMAGLNLGGGSSVDKTQLAISVLKSRQFANSFIEKHDILPQLMAGESWNQNDDSLTYDLSLYDSSSKLWVREVEAPKQPKPSPQEAYKTFAEIVEVQVDKDTGLIRISVEHLSPSIAQQWVTWLVEDINAEMKQREVAEAVKSSEFLEKQISETHVADIRTVLYQLIEEQTKTIMFAEVRDEYVFKTIDPAIVAEEKFKPKRALICIVGTLFGGFLACLFVFIRFFLHKAD</sequence>
<dbReference type="InterPro" id="IPR032807">
    <property type="entry name" value="GNVR"/>
</dbReference>